<protein>
    <recommendedName>
        <fullName evidence="4">DUF3015 domain-containing protein</fullName>
    </recommendedName>
</protein>
<reference evidence="2 3" key="2">
    <citation type="journal article" date="2021" name="Int. J. Syst. Evol. Microbiol.">
        <title>Isolation and Polyphasic Characterization of Desulfuromonas versatilis sp. Nov., an Electrogenic Bacteria Capable of Versatile Metabolism Isolated from a Graphene Oxide-Reducing Enrichment Culture.</title>
        <authorList>
            <person name="Xie L."/>
            <person name="Yoshida N."/>
            <person name="Ishii S."/>
            <person name="Meng L."/>
        </authorList>
    </citation>
    <scope>NUCLEOTIDE SEQUENCE [LARGE SCALE GENOMIC DNA]</scope>
    <source>
        <strain evidence="2 3">NIT-T3</strain>
    </source>
</reference>
<feature type="signal peptide" evidence="1">
    <location>
        <begin position="1"/>
        <end position="21"/>
    </location>
</feature>
<reference evidence="2 3" key="1">
    <citation type="journal article" date="2016" name="C (Basel)">
        <title>Selective Growth of and Electricity Production by Marine Exoelectrogenic Bacteria in Self-Aggregated Hydrogel of Microbially Reduced Graphene Oxide.</title>
        <authorList>
            <person name="Yoshida N."/>
            <person name="Goto Y."/>
            <person name="Miyata Y."/>
        </authorList>
    </citation>
    <scope>NUCLEOTIDE SEQUENCE [LARGE SCALE GENOMIC DNA]</scope>
    <source>
        <strain evidence="2 3">NIT-T3</strain>
    </source>
</reference>
<gene>
    <name evidence="2" type="ORF">DESUT3_05070</name>
</gene>
<dbReference type="InterPro" id="IPR021383">
    <property type="entry name" value="DUF3015"/>
</dbReference>
<sequence>MKKILFLTSALALVVAGSAFAGQAAKNTGCGLGTVLWGDKADGSILSQSLQATTNGTFGNQTFGITSGTLGCDQPESLAQSDKLFEFAAGNLDNLARDIARGSGESLDTLAELMAVPQGQRVVFNASLQQNFDEIFATGDETPGTVLIRIAKIAG</sequence>
<evidence type="ECO:0000313" key="2">
    <source>
        <dbReference type="EMBL" id="BCR03438.1"/>
    </source>
</evidence>
<dbReference type="Pfam" id="PF11220">
    <property type="entry name" value="DUF3015"/>
    <property type="match status" value="1"/>
</dbReference>
<dbReference type="RefSeq" id="WP_221250911.1">
    <property type="nucleotide sequence ID" value="NZ_AP024355.1"/>
</dbReference>
<keyword evidence="1" id="KW-0732">Signal</keyword>
<dbReference type="Proteomes" id="UP001319827">
    <property type="component" value="Chromosome"/>
</dbReference>
<dbReference type="EMBL" id="AP024355">
    <property type="protein sequence ID" value="BCR03438.1"/>
    <property type="molecule type" value="Genomic_DNA"/>
</dbReference>
<accession>A0ABN6DTG6</accession>
<evidence type="ECO:0000256" key="1">
    <source>
        <dbReference type="SAM" id="SignalP"/>
    </source>
</evidence>
<organism evidence="2 3">
    <name type="scientific">Desulfuromonas versatilis</name>
    <dbReference type="NCBI Taxonomy" id="2802975"/>
    <lineage>
        <taxon>Bacteria</taxon>
        <taxon>Pseudomonadati</taxon>
        <taxon>Thermodesulfobacteriota</taxon>
        <taxon>Desulfuromonadia</taxon>
        <taxon>Desulfuromonadales</taxon>
        <taxon>Desulfuromonadaceae</taxon>
        <taxon>Desulfuromonas</taxon>
    </lineage>
</organism>
<evidence type="ECO:0008006" key="4">
    <source>
        <dbReference type="Google" id="ProtNLM"/>
    </source>
</evidence>
<feature type="chain" id="PRO_5045632931" description="DUF3015 domain-containing protein" evidence="1">
    <location>
        <begin position="22"/>
        <end position="155"/>
    </location>
</feature>
<keyword evidence="3" id="KW-1185">Reference proteome</keyword>
<name>A0ABN6DTG6_9BACT</name>
<proteinExistence type="predicted"/>
<evidence type="ECO:0000313" key="3">
    <source>
        <dbReference type="Proteomes" id="UP001319827"/>
    </source>
</evidence>